<accession>A0A2V3YEK4</accession>
<feature type="transmembrane region" description="Helical" evidence="1">
    <location>
        <begin position="391"/>
        <end position="419"/>
    </location>
</feature>
<gene>
    <name evidence="2" type="ORF">DFR60_110196</name>
</gene>
<keyword evidence="1" id="KW-0812">Transmembrane</keyword>
<dbReference type="RefSeq" id="WP_110324312.1">
    <property type="nucleotide sequence ID" value="NZ_QJKD01000010.1"/>
</dbReference>
<comment type="caution">
    <text evidence="2">The sequence shown here is derived from an EMBL/GenBank/DDBJ whole genome shotgun (WGS) entry which is preliminary data.</text>
</comment>
<feature type="transmembrane region" description="Helical" evidence="1">
    <location>
        <begin position="278"/>
        <end position="296"/>
    </location>
</feature>
<evidence type="ECO:0000256" key="1">
    <source>
        <dbReference type="SAM" id="Phobius"/>
    </source>
</evidence>
<evidence type="ECO:0000313" key="2">
    <source>
        <dbReference type="EMBL" id="PXX51489.1"/>
    </source>
</evidence>
<keyword evidence="3" id="KW-1185">Reference proteome</keyword>
<sequence length="430" mass="47964">MKLRIYGFRDNLYDGAITYGLNNTSSLDKLFAFFLAVGPILQHYKGIYANAGLSMLLLMSPFLTLKLLVKLRKTDYDPYCILAITPLLLFQLYKMVDHTINAGKTLYALFIIVVFLAIACGCINIKYFMKCTTLISTAAGSCLIVQYILYYLAGVHLQFVPTSLLLPESSQWILGAQTGLYGINGRSNGFYRPSAFFLEPSHLFLYTFPVLCLLLLSPNINKRRKRIAVLVSAAMILSTSGMAAAVAIGIWGIYFALYNSKNGRENIAKLKNLFSGKNIIILISILILLIIAYTQVEVFRNMVLRIFSSGSTGSSTAIEGRTRLARLLVQGMSGKTLLMGVTENVNEINFNLSGFYATLYKYGVIGLVLSYLFYAPGIFKLKGAGLWTSLIIVIISFFTAHTHGTFYMMYFVIVIMNAYHMKVKNKTKYG</sequence>
<feature type="transmembrane region" description="Helical" evidence="1">
    <location>
        <begin position="105"/>
        <end position="125"/>
    </location>
</feature>
<feature type="transmembrane region" description="Helical" evidence="1">
    <location>
        <begin position="203"/>
        <end position="220"/>
    </location>
</feature>
<reference evidence="2 3" key="1">
    <citation type="submission" date="2018-05" db="EMBL/GenBank/DDBJ databases">
        <title>Genomic Encyclopedia of Type Strains, Phase IV (KMG-IV): sequencing the most valuable type-strain genomes for metagenomic binning, comparative biology and taxonomic classification.</title>
        <authorList>
            <person name="Goeker M."/>
        </authorList>
    </citation>
    <scope>NUCLEOTIDE SEQUENCE [LARGE SCALE GENOMIC DNA]</scope>
    <source>
        <strain evidence="2 3">DSM 24995</strain>
    </source>
</reference>
<feature type="transmembrane region" description="Helical" evidence="1">
    <location>
        <begin position="227"/>
        <end position="258"/>
    </location>
</feature>
<protein>
    <recommendedName>
        <fullName evidence="4">O-antigen ligase-like membrane protein</fullName>
    </recommendedName>
</protein>
<keyword evidence="1" id="KW-0472">Membrane</keyword>
<feature type="transmembrane region" description="Helical" evidence="1">
    <location>
        <begin position="359"/>
        <end position="379"/>
    </location>
</feature>
<dbReference type="Proteomes" id="UP000248057">
    <property type="component" value="Unassembled WGS sequence"/>
</dbReference>
<feature type="transmembrane region" description="Helical" evidence="1">
    <location>
        <begin position="132"/>
        <end position="153"/>
    </location>
</feature>
<organism evidence="2 3">
    <name type="scientific">Hungatella effluvii</name>
    <dbReference type="NCBI Taxonomy" id="1096246"/>
    <lineage>
        <taxon>Bacteria</taxon>
        <taxon>Bacillati</taxon>
        <taxon>Bacillota</taxon>
        <taxon>Clostridia</taxon>
        <taxon>Lachnospirales</taxon>
        <taxon>Lachnospiraceae</taxon>
        <taxon>Hungatella</taxon>
    </lineage>
</organism>
<dbReference type="EMBL" id="QJKD01000010">
    <property type="protein sequence ID" value="PXX51489.1"/>
    <property type="molecule type" value="Genomic_DNA"/>
</dbReference>
<feature type="transmembrane region" description="Helical" evidence="1">
    <location>
        <begin position="21"/>
        <end position="41"/>
    </location>
</feature>
<evidence type="ECO:0008006" key="4">
    <source>
        <dbReference type="Google" id="ProtNLM"/>
    </source>
</evidence>
<dbReference type="GeneID" id="86063054"/>
<feature type="transmembrane region" description="Helical" evidence="1">
    <location>
        <begin position="76"/>
        <end position="93"/>
    </location>
</feature>
<dbReference type="AlphaFoldDB" id="A0A2V3YEK4"/>
<evidence type="ECO:0000313" key="3">
    <source>
        <dbReference type="Proteomes" id="UP000248057"/>
    </source>
</evidence>
<proteinExistence type="predicted"/>
<name>A0A2V3YEK4_9FIRM</name>
<feature type="transmembrane region" description="Helical" evidence="1">
    <location>
        <begin position="47"/>
        <end position="69"/>
    </location>
</feature>
<keyword evidence="1" id="KW-1133">Transmembrane helix</keyword>